<gene>
    <name evidence="5" type="ORF">ACFSW5_18175</name>
</gene>
<keyword evidence="1 5" id="KW-0378">Hydrolase</keyword>
<evidence type="ECO:0000256" key="2">
    <source>
        <dbReference type="ARBA" id="ARBA00023295"/>
    </source>
</evidence>
<dbReference type="PANTHER" id="PTHR10357:SF210">
    <property type="entry name" value="MALTODEXTRIN GLUCOSIDASE"/>
    <property type="match status" value="1"/>
</dbReference>
<dbReference type="Pfam" id="PF02903">
    <property type="entry name" value="Alpha-amylase_N"/>
    <property type="match status" value="1"/>
</dbReference>
<dbReference type="InterPro" id="IPR045857">
    <property type="entry name" value="O16G_dom_2"/>
</dbReference>
<dbReference type="RefSeq" id="WP_379276070.1">
    <property type="nucleotide sequence ID" value="NZ_JBHUGT010000023.1"/>
</dbReference>
<dbReference type="SMART" id="SM00642">
    <property type="entry name" value="Aamy"/>
    <property type="match status" value="1"/>
</dbReference>
<protein>
    <submittedName>
        <fullName evidence="5">Glycoside hydrolase family 13 protein</fullName>
    </submittedName>
</protein>
<dbReference type="CDD" id="cd02857">
    <property type="entry name" value="E_set_CDase_PDE_N"/>
    <property type="match status" value="1"/>
</dbReference>
<accession>A0ABW5R0F0</accession>
<dbReference type="CDD" id="cd11338">
    <property type="entry name" value="AmyAc_CMD"/>
    <property type="match status" value="1"/>
</dbReference>
<dbReference type="SUPFAM" id="SSF51445">
    <property type="entry name" value="(Trans)glycosidases"/>
    <property type="match status" value="1"/>
</dbReference>
<dbReference type="Pfam" id="PF00128">
    <property type="entry name" value="Alpha-amylase"/>
    <property type="match status" value="1"/>
</dbReference>
<dbReference type="Gene3D" id="2.60.40.10">
    <property type="entry name" value="Immunoglobulins"/>
    <property type="match status" value="1"/>
</dbReference>
<dbReference type="Proteomes" id="UP001597493">
    <property type="component" value="Unassembled WGS sequence"/>
</dbReference>
<evidence type="ECO:0000259" key="4">
    <source>
        <dbReference type="SMART" id="SM00642"/>
    </source>
</evidence>
<dbReference type="EMBL" id="JBHUMY010000023">
    <property type="protein sequence ID" value="MFD2662187.1"/>
    <property type="molecule type" value="Genomic_DNA"/>
</dbReference>
<dbReference type="SUPFAM" id="SSF51011">
    <property type="entry name" value="Glycosyl hydrolase domain"/>
    <property type="match status" value="1"/>
</dbReference>
<dbReference type="InterPro" id="IPR013783">
    <property type="entry name" value="Ig-like_fold"/>
</dbReference>
<organism evidence="5 6">
    <name type="scientific">Paenibacillus thailandensis</name>
    <dbReference type="NCBI Taxonomy" id="393250"/>
    <lineage>
        <taxon>Bacteria</taxon>
        <taxon>Bacillati</taxon>
        <taxon>Bacillota</taxon>
        <taxon>Bacilli</taxon>
        <taxon>Bacillales</taxon>
        <taxon>Paenibacillaceae</taxon>
        <taxon>Paenibacillus</taxon>
    </lineage>
</organism>
<dbReference type="Gene3D" id="3.20.20.80">
    <property type="entry name" value="Glycosidases"/>
    <property type="match status" value="1"/>
</dbReference>
<dbReference type="Gene3D" id="3.90.400.10">
    <property type="entry name" value="Oligo-1,6-glucosidase, Domain 2"/>
    <property type="match status" value="1"/>
</dbReference>
<dbReference type="PANTHER" id="PTHR10357">
    <property type="entry name" value="ALPHA-AMYLASE FAMILY MEMBER"/>
    <property type="match status" value="1"/>
</dbReference>
<dbReference type="InterPro" id="IPR013780">
    <property type="entry name" value="Glyco_hydro_b"/>
</dbReference>
<dbReference type="InterPro" id="IPR006047">
    <property type="entry name" value="GH13_cat_dom"/>
</dbReference>
<evidence type="ECO:0000256" key="1">
    <source>
        <dbReference type="ARBA" id="ARBA00022801"/>
    </source>
</evidence>
<dbReference type="GO" id="GO:0016787">
    <property type="term" value="F:hydrolase activity"/>
    <property type="evidence" value="ECO:0007669"/>
    <property type="project" value="UniProtKB-KW"/>
</dbReference>
<feature type="domain" description="Glycosyl hydrolase family 13 catalytic" evidence="4">
    <location>
        <begin position="137"/>
        <end position="495"/>
    </location>
</feature>
<evidence type="ECO:0000256" key="3">
    <source>
        <dbReference type="SAM" id="MobiDB-lite"/>
    </source>
</evidence>
<evidence type="ECO:0000313" key="6">
    <source>
        <dbReference type="Proteomes" id="UP001597493"/>
    </source>
</evidence>
<evidence type="ECO:0000313" key="5">
    <source>
        <dbReference type="EMBL" id="MFD2662187.1"/>
    </source>
</evidence>
<reference evidence="6" key="1">
    <citation type="journal article" date="2019" name="Int. J. Syst. Evol. Microbiol.">
        <title>The Global Catalogue of Microorganisms (GCM) 10K type strain sequencing project: providing services to taxonomists for standard genome sequencing and annotation.</title>
        <authorList>
            <consortium name="The Broad Institute Genomics Platform"/>
            <consortium name="The Broad Institute Genome Sequencing Center for Infectious Disease"/>
            <person name="Wu L."/>
            <person name="Ma J."/>
        </authorList>
    </citation>
    <scope>NUCLEOTIDE SEQUENCE [LARGE SCALE GENOMIC DNA]</scope>
    <source>
        <strain evidence="6">TISTR 1827</strain>
    </source>
</reference>
<name>A0ABW5R0F0_9BACL</name>
<proteinExistence type="predicted"/>
<keyword evidence="2" id="KW-0326">Glycosidase</keyword>
<dbReference type="InterPro" id="IPR004185">
    <property type="entry name" value="Glyco_hydro_13_lg-like_dom"/>
</dbReference>
<dbReference type="Gene3D" id="2.60.40.1180">
    <property type="entry name" value="Golgi alpha-mannosidase II"/>
    <property type="match status" value="1"/>
</dbReference>
<keyword evidence="6" id="KW-1185">Reference proteome</keyword>
<feature type="region of interest" description="Disordered" evidence="3">
    <location>
        <begin position="574"/>
        <end position="596"/>
    </location>
</feature>
<sequence length="660" mass="72534">MLLEAMLHRPKFNWAYAYDQNTLHLRLRVKKGDAAAVTAITGDKYSWEETKAEAPMRLLSSDELFDYWETAVVPPYRRLRYAFRLTGHGGESVVMTEKGFFDKVPDNPHKDFFDFPFLNPADVFAPPEWVKDAVFYQIFPERFANGDPDNDPEGVLPWGGKPTPTNFFGGDLQGVIDHLDHLERLGVNAIYFTPLFEATTNHKYDTEDYLRVDRHFGTNEKLKELVDACHARGIRVMLDAVFNHAGSTFGPFVDVAEKGPDSPYADWFHVREWPIAVRDGIPTYDAFAFGANMPKLNTENPEVQRYLLKVARYWIEEIGIDGWRLDVANEVDHRFWRKFRDTVKAAKPDAYILGEIWHDSLPWLQGDQFDAVMNYPFTEAVLDFFARGVTEAETFSAKIGAQLAAYPQQVTETAFNLLDSHDTPRLLTECGGNEAALRLALLFQLTYPGVPCIYYGDEVGMSGLGDPDCRGCMVWEEEKQNAELFRFYREAIALRRSHPSLRGAGFRFLYAKGSVIVYERSKDGERIVIALNAGGQAAEAAVRLPLGGGAGAEAGASVTAASAGGAAPGGAAASGTAGAAGSSGTDANGAADPSTDAAASAAANPFKQVALASSASAVSTLAFAPDAVWRSLLDDSSVEIKGGLLQLQLPAYGYRVWSVQ</sequence>
<dbReference type="InterPro" id="IPR017853">
    <property type="entry name" value="GH"/>
</dbReference>
<comment type="caution">
    <text evidence="5">The sequence shown here is derived from an EMBL/GenBank/DDBJ whole genome shotgun (WGS) entry which is preliminary data.</text>
</comment>